<evidence type="ECO:0000313" key="7">
    <source>
        <dbReference type="EMBL" id="AHZ08394.1"/>
    </source>
</evidence>
<protein>
    <recommendedName>
        <fullName evidence="5">Protein-lysine N-methyltransferase</fullName>
        <ecNumber evidence="5">2.1.1.-</ecNumber>
    </recommendedName>
</protein>
<dbReference type="PANTHER" id="PTHR13200:SF0">
    <property type="entry name" value="EEF1A LYSINE METHYLTRANSFERASE 1"/>
    <property type="match status" value="1"/>
</dbReference>
<evidence type="ECO:0000256" key="5">
    <source>
        <dbReference type="HAMAP-Rule" id="MF_03187"/>
    </source>
</evidence>
<evidence type="ECO:0000256" key="6">
    <source>
        <dbReference type="SAM" id="Coils"/>
    </source>
</evidence>
<evidence type="ECO:0000256" key="3">
    <source>
        <dbReference type="ARBA" id="ARBA00022603"/>
    </source>
</evidence>
<evidence type="ECO:0000256" key="1">
    <source>
        <dbReference type="ARBA" id="ARBA00004496"/>
    </source>
</evidence>
<comment type="function">
    <text evidence="5">S-adenosyl-L-methionine-dependent protein-lysine N-methyltransferase that methylates elongation factor 1-alpha.</text>
</comment>
<feature type="coiled-coil region" evidence="6">
    <location>
        <begin position="25"/>
        <end position="52"/>
    </location>
</feature>
<dbReference type="EMBL" id="KF294266">
    <property type="protein sequence ID" value="AHZ08394.1"/>
    <property type="molecule type" value="mRNA"/>
</dbReference>
<keyword evidence="3 5" id="KW-0489">Methyltransferase</keyword>
<name>A0A067ZWL4_NILLU</name>
<proteinExistence type="evidence at transcript level"/>
<dbReference type="PROSITE" id="PS00092">
    <property type="entry name" value="N6_MTASE"/>
    <property type="match status" value="1"/>
</dbReference>
<dbReference type="GO" id="GO:0005737">
    <property type="term" value="C:cytoplasm"/>
    <property type="evidence" value="ECO:0007669"/>
    <property type="project" value="UniProtKB-SubCell"/>
</dbReference>
<dbReference type="HAMAP" id="MF_03187">
    <property type="entry name" value="Methyltr_EFM5"/>
    <property type="match status" value="1"/>
</dbReference>
<dbReference type="InterPro" id="IPR019369">
    <property type="entry name" value="Efm5/EEF1AKMT1"/>
</dbReference>
<evidence type="ECO:0000256" key="2">
    <source>
        <dbReference type="ARBA" id="ARBA00022490"/>
    </source>
</evidence>
<keyword evidence="2 5" id="KW-0963">Cytoplasm</keyword>
<dbReference type="Pfam" id="PF10237">
    <property type="entry name" value="N6-adenineMlase"/>
    <property type="match status" value="1"/>
</dbReference>
<dbReference type="OrthoDB" id="206354at2759"/>
<dbReference type="AlphaFoldDB" id="A0A067ZWL4"/>
<evidence type="ECO:0000256" key="4">
    <source>
        <dbReference type="ARBA" id="ARBA00022679"/>
    </source>
</evidence>
<keyword evidence="4 5" id="KW-0808">Transferase</keyword>
<reference evidence="7" key="1">
    <citation type="submission" date="2013-06" db="EMBL/GenBank/DDBJ databases">
        <title>Feeding-based RNA interference of a trehalose phosphate synthase gene in the brown planthopper,Nilaparvata lugens.</title>
        <authorList>
            <person name="Yanru X."/>
            <person name="Fei L."/>
        </authorList>
    </citation>
    <scope>NUCLEOTIDE SEQUENCE</scope>
</reference>
<dbReference type="PANTHER" id="PTHR13200">
    <property type="entry name" value="EEF1A LYSINE METHYLTRANSFERASE 1"/>
    <property type="match status" value="1"/>
</dbReference>
<dbReference type="GO" id="GO:0016279">
    <property type="term" value="F:protein-lysine N-methyltransferase activity"/>
    <property type="evidence" value="ECO:0007669"/>
    <property type="project" value="UniProtKB-UniRule"/>
</dbReference>
<dbReference type="GO" id="GO:0003676">
    <property type="term" value="F:nucleic acid binding"/>
    <property type="evidence" value="ECO:0007669"/>
    <property type="project" value="InterPro"/>
</dbReference>
<dbReference type="InterPro" id="IPR041370">
    <property type="entry name" value="Mlase_EEF1AKMT1/ZCCHC4"/>
</dbReference>
<accession>A0A067ZWL4</accession>
<keyword evidence="6" id="KW-0175">Coiled coil</keyword>
<organism evidence="7">
    <name type="scientific">Nilaparvata lugens</name>
    <name type="common">Brown planthopper</name>
    <dbReference type="NCBI Taxonomy" id="108931"/>
    <lineage>
        <taxon>Eukaryota</taxon>
        <taxon>Metazoa</taxon>
        <taxon>Ecdysozoa</taxon>
        <taxon>Arthropoda</taxon>
        <taxon>Hexapoda</taxon>
        <taxon>Insecta</taxon>
        <taxon>Pterygota</taxon>
        <taxon>Neoptera</taxon>
        <taxon>Paraneoptera</taxon>
        <taxon>Hemiptera</taxon>
        <taxon>Auchenorrhyncha</taxon>
        <taxon>Fulgoroidea</taxon>
        <taxon>Delphacidae</taxon>
        <taxon>Delphacinae</taxon>
        <taxon>Nilaparvata</taxon>
    </lineage>
</organism>
<dbReference type="GO" id="GO:0032259">
    <property type="term" value="P:methylation"/>
    <property type="evidence" value="ECO:0007669"/>
    <property type="project" value="UniProtKB-KW"/>
</dbReference>
<dbReference type="InterPro" id="IPR002052">
    <property type="entry name" value="DNA_methylase_N6_adenine_CS"/>
</dbReference>
<comment type="subcellular location">
    <subcellularLocation>
        <location evidence="1 5">Cytoplasm</location>
    </subcellularLocation>
</comment>
<comment type="similarity">
    <text evidence="5">Belongs to the class I-like SAM-binding methyltransferase superfamily. EFM5 family.</text>
</comment>
<sequence>MMAPPNGEDDQLSAEDEPQLSASTLLALQEFYAEQEEREKRLQKQLEESESNLVNISNFDENWQLSQFWYDEETANTLAEEACRAAECTGRVALISCPTLYSLVKNSKSRNQKTSVSLLEYDRRFSAYGTDYIFYDYQSPLELPRELEHQFDVVVADPPFLFEECLQKTASTVKFLAKDKIVLCTGAVMEELACSLLNLHRCSFKPKHKNNLANEFACFSNYDFDNFVNRNKSFSL</sequence>
<dbReference type="EC" id="2.1.1.-" evidence="5"/>